<proteinExistence type="predicted"/>
<dbReference type="EMBL" id="UINC01114084">
    <property type="protein sequence ID" value="SVC84140.1"/>
    <property type="molecule type" value="Genomic_DNA"/>
</dbReference>
<dbReference type="PROSITE" id="PS51257">
    <property type="entry name" value="PROKAR_LIPOPROTEIN"/>
    <property type="match status" value="1"/>
</dbReference>
<evidence type="ECO:0008006" key="2">
    <source>
        <dbReference type="Google" id="ProtNLM"/>
    </source>
</evidence>
<dbReference type="AlphaFoldDB" id="A0A382QGS6"/>
<organism evidence="1">
    <name type="scientific">marine metagenome</name>
    <dbReference type="NCBI Taxonomy" id="408172"/>
    <lineage>
        <taxon>unclassified sequences</taxon>
        <taxon>metagenomes</taxon>
        <taxon>ecological metagenomes</taxon>
    </lineage>
</organism>
<sequence>MKKIVSIVLTCSLIFLSACATSPANIIGTNVSPQMYANWDCEQIQSEILRLNSVTTNLTAQQAKIYKNDQTMGWVGTLLLWPLYFFIKGDGTVAAELASAKGEMKALNQISITKKCGS</sequence>
<gene>
    <name evidence="1" type="ORF">METZ01_LOCUS336994</name>
</gene>
<name>A0A382QGS6_9ZZZZ</name>
<evidence type="ECO:0000313" key="1">
    <source>
        <dbReference type="EMBL" id="SVC84140.1"/>
    </source>
</evidence>
<accession>A0A382QGS6</accession>
<protein>
    <recommendedName>
        <fullName evidence="2">Lipoprotein</fullName>
    </recommendedName>
</protein>
<reference evidence="1" key="1">
    <citation type="submission" date="2018-05" db="EMBL/GenBank/DDBJ databases">
        <authorList>
            <person name="Lanie J.A."/>
            <person name="Ng W.-L."/>
            <person name="Kazmierczak K.M."/>
            <person name="Andrzejewski T.M."/>
            <person name="Davidsen T.M."/>
            <person name="Wayne K.J."/>
            <person name="Tettelin H."/>
            <person name="Glass J.I."/>
            <person name="Rusch D."/>
            <person name="Podicherti R."/>
            <person name="Tsui H.-C.T."/>
            <person name="Winkler M.E."/>
        </authorList>
    </citation>
    <scope>NUCLEOTIDE SEQUENCE</scope>
</reference>